<evidence type="ECO:0000256" key="2">
    <source>
        <dbReference type="SAM" id="SignalP"/>
    </source>
</evidence>
<evidence type="ECO:0000313" key="3">
    <source>
        <dbReference type="EMBL" id="NKI90263.1"/>
    </source>
</evidence>
<feature type="compositionally biased region" description="Basic and acidic residues" evidence="1">
    <location>
        <begin position="40"/>
        <end position="53"/>
    </location>
</feature>
<reference evidence="3 4" key="1">
    <citation type="submission" date="2020-03" db="EMBL/GenBank/DDBJ databases">
        <title>Genomic Encyclopedia of Type Strains, Phase IV (KMG-V): Genome sequencing to study the core and pangenomes of soil and plant-associated prokaryotes.</title>
        <authorList>
            <person name="Whitman W."/>
        </authorList>
    </citation>
    <scope>NUCLEOTIDE SEQUENCE [LARGE SCALE GENOMIC DNA]</scope>
    <source>
        <strain evidence="3 4">1B</strain>
    </source>
</reference>
<feature type="signal peptide" evidence="2">
    <location>
        <begin position="1"/>
        <end position="18"/>
    </location>
</feature>
<keyword evidence="3" id="KW-0131">Cell cycle</keyword>
<dbReference type="GO" id="GO:0051301">
    <property type="term" value="P:cell division"/>
    <property type="evidence" value="ECO:0007669"/>
    <property type="project" value="UniProtKB-KW"/>
</dbReference>
<proteinExistence type="predicted"/>
<sequence length="53" mass="5718">MKASHTLFGLLLASAVFSSCSSSRNINNDVNSSNTMVSEQAKKVESLQSQVRD</sequence>
<protein>
    <submittedName>
        <fullName evidence="3">Cell division protein FtsL</fullName>
    </submittedName>
</protein>
<feature type="region of interest" description="Disordered" evidence="1">
    <location>
        <begin position="28"/>
        <end position="53"/>
    </location>
</feature>
<organism evidence="3 4">
    <name type="scientific">Hymenobacter artigasi</name>
    <dbReference type="NCBI Taxonomy" id="2719616"/>
    <lineage>
        <taxon>Bacteria</taxon>
        <taxon>Pseudomonadati</taxon>
        <taxon>Bacteroidota</taxon>
        <taxon>Cytophagia</taxon>
        <taxon>Cytophagales</taxon>
        <taxon>Hymenobacteraceae</taxon>
        <taxon>Hymenobacter</taxon>
    </lineage>
</organism>
<evidence type="ECO:0000313" key="4">
    <source>
        <dbReference type="Proteomes" id="UP000717634"/>
    </source>
</evidence>
<evidence type="ECO:0000256" key="1">
    <source>
        <dbReference type="SAM" id="MobiDB-lite"/>
    </source>
</evidence>
<name>A0ABX1HN18_9BACT</name>
<dbReference type="PROSITE" id="PS51257">
    <property type="entry name" value="PROKAR_LIPOPROTEIN"/>
    <property type="match status" value="1"/>
</dbReference>
<gene>
    <name evidence="3" type="ORF">HBN54_002863</name>
</gene>
<feature type="compositionally biased region" description="Polar residues" evidence="1">
    <location>
        <begin position="28"/>
        <end position="38"/>
    </location>
</feature>
<comment type="caution">
    <text evidence="3">The sequence shown here is derived from an EMBL/GenBank/DDBJ whole genome shotgun (WGS) entry which is preliminary data.</text>
</comment>
<keyword evidence="2" id="KW-0732">Signal</keyword>
<keyword evidence="4" id="KW-1185">Reference proteome</keyword>
<dbReference type="EMBL" id="JAAVTK010000008">
    <property type="protein sequence ID" value="NKI90263.1"/>
    <property type="molecule type" value="Genomic_DNA"/>
</dbReference>
<dbReference type="Proteomes" id="UP000717634">
    <property type="component" value="Unassembled WGS sequence"/>
</dbReference>
<feature type="chain" id="PRO_5046836147" evidence="2">
    <location>
        <begin position="19"/>
        <end position="53"/>
    </location>
</feature>
<dbReference type="RefSeq" id="WP_168673868.1">
    <property type="nucleotide sequence ID" value="NZ_JAAVTK010000008.1"/>
</dbReference>
<keyword evidence="3" id="KW-0132">Cell division</keyword>
<accession>A0ABX1HN18</accession>